<dbReference type="Proteomes" id="UP000663882">
    <property type="component" value="Unassembled WGS sequence"/>
</dbReference>
<proteinExistence type="predicted"/>
<name>A0A814FP99_9BILA</name>
<dbReference type="GO" id="GO:0005509">
    <property type="term" value="F:calcium ion binding"/>
    <property type="evidence" value="ECO:0007669"/>
    <property type="project" value="InterPro"/>
</dbReference>
<feature type="chain" id="PRO_5036410083" description="Mammalian ependymin-related protein 1" evidence="1">
    <location>
        <begin position="16"/>
        <end position="215"/>
    </location>
</feature>
<dbReference type="EMBL" id="CAJNOU010001372">
    <property type="protein sequence ID" value="CAF1194351.1"/>
    <property type="molecule type" value="Genomic_DNA"/>
</dbReference>
<dbReference type="GO" id="GO:0005576">
    <property type="term" value="C:extracellular region"/>
    <property type="evidence" value="ECO:0007669"/>
    <property type="project" value="InterPro"/>
</dbReference>
<dbReference type="PANTHER" id="PTHR10697">
    <property type="entry name" value="MAMMALIAN EPENDYMIN-RELATED PROTEIN 1"/>
    <property type="match status" value="1"/>
</dbReference>
<protein>
    <recommendedName>
        <fullName evidence="6">Mammalian ependymin-related protein 1</fullName>
    </recommendedName>
</protein>
<accession>A0A814FP99</accession>
<dbReference type="PANTHER" id="PTHR10697:SF1">
    <property type="entry name" value="MAMMALIAN EPENDYMIN-RELATED PROTEIN 1"/>
    <property type="match status" value="1"/>
</dbReference>
<dbReference type="GO" id="GO:0005764">
    <property type="term" value="C:lysosome"/>
    <property type="evidence" value="ECO:0007669"/>
    <property type="project" value="TreeGrafter"/>
</dbReference>
<dbReference type="Proteomes" id="UP000663889">
    <property type="component" value="Unassembled WGS sequence"/>
</dbReference>
<reference evidence="2" key="1">
    <citation type="submission" date="2021-02" db="EMBL/GenBank/DDBJ databases">
        <authorList>
            <person name="Nowell W R."/>
        </authorList>
    </citation>
    <scope>NUCLEOTIDE SEQUENCE</scope>
</reference>
<keyword evidence="1" id="KW-0732">Signal</keyword>
<dbReference type="EMBL" id="CAJNOO010000583">
    <property type="protein sequence ID" value="CAF0984786.1"/>
    <property type="molecule type" value="Genomic_DNA"/>
</dbReference>
<evidence type="ECO:0000256" key="1">
    <source>
        <dbReference type="SAM" id="SignalP"/>
    </source>
</evidence>
<dbReference type="InterPro" id="IPR001299">
    <property type="entry name" value="Ependymin"/>
</dbReference>
<evidence type="ECO:0000313" key="4">
    <source>
        <dbReference type="EMBL" id="CAF3792092.1"/>
    </source>
</evidence>
<gene>
    <name evidence="4" type="ORF">OTI717_LOCUS17777</name>
    <name evidence="2" type="ORF">RFH988_LOCUS13336</name>
    <name evidence="3" type="ORF">SEV965_LOCUS20779</name>
</gene>
<evidence type="ECO:0000313" key="3">
    <source>
        <dbReference type="EMBL" id="CAF1194351.1"/>
    </source>
</evidence>
<sequence length="215" mass="24474">MFAIFLLCLVGFTVAQQPKPCTTPPQWEANVFDSNDQSRFRVRGRLSYDANNHRERLVEEVEVGSEDNFYDVIALFDLQMEFVYDFKARNCTRRPLTRPWRDFGIRPDARSFGEAYVGTSAVPGLGLLVTLWGGNHTTPSNDTVRTFGTWTYHACLPVSVISHSSQYGRSQTSFFDIVAGISDPNVFIPRPECLTEKEYAMRHVLFGTQGKKMKK</sequence>
<dbReference type="GO" id="GO:0007160">
    <property type="term" value="P:cell-matrix adhesion"/>
    <property type="evidence" value="ECO:0007669"/>
    <property type="project" value="InterPro"/>
</dbReference>
<evidence type="ECO:0000313" key="5">
    <source>
        <dbReference type="Proteomes" id="UP000663882"/>
    </source>
</evidence>
<dbReference type="Proteomes" id="UP000663823">
    <property type="component" value="Unassembled WGS sequence"/>
</dbReference>
<dbReference type="Pfam" id="PF00811">
    <property type="entry name" value="Ependymin"/>
    <property type="match status" value="1"/>
</dbReference>
<evidence type="ECO:0008006" key="6">
    <source>
        <dbReference type="Google" id="ProtNLM"/>
    </source>
</evidence>
<feature type="signal peptide" evidence="1">
    <location>
        <begin position="1"/>
        <end position="15"/>
    </location>
</feature>
<organism evidence="2 5">
    <name type="scientific">Rotaria sordida</name>
    <dbReference type="NCBI Taxonomy" id="392033"/>
    <lineage>
        <taxon>Eukaryota</taxon>
        <taxon>Metazoa</taxon>
        <taxon>Spiralia</taxon>
        <taxon>Gnathifera</taxon>
        <taxon>Rotifera</taxon>
        <taxon>Eurotatoria</taxon>
        <taxon>Bdelloidea</taxon>
        <taxon>Philodinida</taxon>
        <taxon>Philodinidae</taxon>
        <taxon>Rotaria</taxon>
    </lineage>
</organism>
<evidence type="ECO:0000313" key="2">
    <source>
        <dbReference type="EMBL" id="CAF0984786.1"/>
    </source>
</evidence>
<dbReference type="EMBL" id="CAJOAX010002379">
    <property type="protein sequence ID" value="CAF3792092.1"/>
    <property type="molecule type" value="Genomic_DNA"/>
</dbReference>
<dbReference type="OrthoDB" id="6084362at2759"/>
<comment type="caution">
    <text evidence="2">The sequence shown here is derived from an EMBL/GenBank/DDBJ whole genome shotgun (WGS) entry which is preliminary data.</text>
</comment>
<dbReference type="AlphaFoldDB" id="A0A814FP99"/>